<evidence type="ECO:0008006" key="3">
    <source>
        <dbReference type="Google" id="ProtNLM"/>
    </source>
</evidence>
<dbReference type="AlphaFoldDB" id="A0A7J0BW84"/>
<dbReference type="EMBL" id="BLVP01000010">
    <property type="protein sequence ID" value="GFM37986.1"/>
    <property type="molecule type" value="Genomic_DNA"/>
</dbReference>
<protein>
    <recommendedName>
        <fullName evidence="3">ArsR family transcriptional regulator</fullName>
    </recommendedName>
</protein>
<reference evidence="1 2" key="1">
    <citation type="submission" date="2020-05" db="EMBL/GenBank/DDBJ databases">
        <title>Draft genome sequence of Desulfovibrio psychrotolerans JS1T.</title>
        <authorList>
            <person name="Ueno A."/>
            <person name="Tamazawa S."/>
            <person name="Tamamura S."/>
            <person name="Murakami T."/>
            <person name="Kiyama T."/>
            <person name="Inomata H."/>
            <person name="Amano Y."/>
            <person name="Miyakawa K."/>
            <person name="Tamaki H."/>
            <person name="Naganuma T."/>
            <person name="Kaneko K."/>
        </authorList>
    </citation>
    <scope>NUCLEOTIDE SEQUENCE [LARGE SCALE GENOMIC DNA]</scope>
    <source>
        <strain evidence="1 2">JS1</strain>
    </source>
</reference>
<comment type="caution">
    <text evidence="1">The sequence shown here is derived from an EMBL/GenBank/DDBJ whole genome shotgun (WGS) entry which is preliminary data.</text>
</comment>
<sequence>MRFAELVKEDRRLVILRILSKVPAGRANHIVLCAALRPLGHDVSLERMQVELEWLAEHRLVTVEDIESTVTVATITPRGVDVAAGREIVPGVKEPVKGLD</sequence>
<accession>A0A7J0BW84</accession>
<name>A0A7J0BW84_9BACT</name>
<organism evidence="1 2">
    <name type="scientific">Desulfovibrio psychrotolerans</name>
    <dbReference type="NCBI Taxonomy" id="415242"/>
    <lineage>
        <taxon>Bacteria</taxon>
        <taxon>Pseudomonadati</taxon>
        <taxon>Thermodesulfobacteriota</taxon>
        <taxon>Desulfovibrionia</taxon>
        <taxon>Desulfovibrionales</taxon>
        <taxon>Desulfovibrionaceae</taxon>
        <taxon>Desulfovibrio</taxon>
    </lineage>
</organism>
<dbReference type="Proteomes" id="UP000503820">
    <property type="component" value="Unassembled WGS sequence"/>
</dbReference>
<evidence type="ECO:0000313" key="2">
    <source>
        <dbReference type="Proteomes" id="UP000503820"/>
    </source>
</evidence>
<gene>
    <name evidence="1" type="ORF">DSM19430T_26700</name>
</gene>
<keyword evidence="2" id="KW-1185">Reference proteome</keyword>
<evidence type="ECO:0000313" key="1">
    <source>
        <dbReference type="EMBL" id="GFM37986.1"/>
    </source>
</evidence>
<dbReference type="RefSeq" id="WP_174410596.1">
    <property type="nucleotide sequence ID" value="NZ_BLVP01000010.1"/>
</dbReference>
<proteinExistence type="predicted"/>